<keyword evidence="1" id="KW-1133">Transmembrane helix</keyword>
<dbReference type="HOGENOM" id="CLU_070044_0_0_9"/>
<organism evidence="2 3">
    <name type="scientific">Oribacterium sinus F0268</name>
    <dbReference type="NCBI Taxonomy" id="585501"/>
    <lineage>
        <taxon>Bacteria</taxon>
        <taxon>Bacillati</taxon>
        <taxon>Bacillota</taxon>
        <taxon>Clostridia</taxon>
        <taxon>Lachnospirales</taxon>
        <taxon>Lachnospiraceae</taxon>
        <taxon>Oribacterium</taxon>
    </lineage>
</organism>
<accession>C2KUS4</accession>
<keyword evidence="1" id="KW-0812">Transmembrane</keyword>
<evidence type="ECO:0000313" key="3">
    <source>
        <dbReference type="Proteomes" id="UP000004121"/>
    </source>
</evidence>
<evidence type="ECO:0000256" key="1">
    <source>
        <dbReference type="SAM" id="Phobius"/>
    </source>
</evidence>
<dbReference type="STRING" id="585501.HMPREF6123_0243"/>
<evidence type="ECO:0000313" key="2">
    <source>
        <dbReference type="EMBL" id="EEJ52487.1"/>
    </source>
</evidence>
<evidence type="ECO:0008006" key="4">
    <source>
        <dbReference type="Google" id="ProtNLM"/>
    </source>
</evidence>
<dbReference type="Pfam" id="PF11335">
    <property type="entry name" value="DUF3137"/>
    <property type="match status" value="1"/>
</dbReference>
<keyword evidence="3" id="KW-1185">Reference proteome</keyword>
<dbReference type="Proteomes" id="UP000004121">
    <property type="component" value="Unassembled WGS sequence"/>
</dbReference>
<protein>
    <recommendedName>
        <fullName evidence="4">DUF3137 domain-containing protein</fullName>
    </recommendedName>
</protein>
<dbReference type="InParanoid" id="C2KUS4"/>
<comment type="caution">
    <text evidence="2">The sequence shown here is derived from an EMBL/GenBank/DDBJ whole genome shotgun (WGS) entry which is preliminary data.</text>
</comment>
<reference evidence="2 3" key="1">
    <citation type="submission" date="2009-04" db="EMBL/GenBank/DDBJ databases">
        <authorList>
            <person name="Qin X."/>
            <person name="Bachman B."/>
            <person name="Battles P."/>
            <person name="Bell A."/>
            <person name="Bess C."/>
            <person name="Bickham C."/>
            <person name="Chaboub L."/>
            <person name="Chen D."/>
            <person name="Coyle M."/>
            <person name="Deiros D.R."/>
            <person name="Dinh H."/>
            <person name="Forbes L."/>
            <person name="Fowler G."/>
            <person name="Francisco L."/>
            <person name="Fu Q."/>
            <person name="Gubbala S."/>
            <person name="Hale W."/>
            <person name="Han Y."/>
            <person name="Hemphill L."/>
            <person name="Highlander S.K."/>
            <person name="Hirani K."/>
            <person name="Hogues M."/>
            <person name="Jackson L."/>
            <person name="Jakkamsetti A."/>
            <person name="Javaid M."/>
            <person name="Jiang H."/>
            <person name="Korchina V."/>
            <person name="Kovar C."/>
            <person name="Lara F."/>
            <person name="Lee S."/>
            <person name="Mata R."/>
            <person name="Mathew T."/>
            <person name="Moen C."/>
            <person name="Morales K."/>
            <person name="Munidasa M."/>
            <person name="Nazareth L."/>
            <person name="Ngo R."/>
            <person name="Nguyen L."/>
            <person name="Okwuonu G."/>
            <person name="Ongeri F."/>
            <person name="Patil S."/>
            <person name="Petrosino J."/>
            <person name="Pham C."/>
            <person name="Pham P."/>
            <person name="Pu L.-L."/>
            <person name="Puazo M."/>
            <person name="Raj R."/>
            <person name="Reid J."/>
            <person name="Rouhana J."/>
            <person name="Saada N."/>
            <person name="Shang Y."/>
            <person name="Simmons D."/>
            <person name="Thornton R."/>
            <person name="Warren J."/>
            <person name="Weissenberger G."/>
            <person name="Zhang J."/>
            <person name="Zhang L."/>
            <person name="Zhou C."/>
            <person name="Zhu D."/>
            <person name="Muzny D."/>
            <person name="Worley K."/>
            <person name="Gibbs R."/>
        </authorList>
    </citation>
    <scope>NUCLEOTIDE SEQUENCE [LARGE SCALE GENOMIC DNA]</scope>
    <source>
        <strain evidence="2 3">F0268</strain>
    </source>
</reference>
<dbReference type="EMBL" id="ACKX01000025">
    <property type="protein sequence ID" value="EEJ52487.1"/>
    <property type="molecule type" value="Genomic_DNA"/>
</dbReference>
<dbReference type="eggNOG" id="ENOG502ZBDY">
    <property type="taxonomic scope" value="Bacteria"/>
</dbReference>
<keyword evidence="1" id="KW-0472">Membrane</keyword>
<feature type="transmembrane region" description="Helical" evidence="1">
    <location>
        <begin position="54"/>
        <end position="84"/>
    </location>
</feature>
<gene>
    <name evidence="2" type="ORF">HMPREF6123_0243</name>
</gene>
<dbReference type="InterPro" id="IPR021484">
    <property type="entry name" value="DUF3137"/>
</dbReference>
<dbReference type="OrthoDB" id="3264992at2"/>
<name>C2KUS4_9FIRM</name>
<dbReference type="AlphaFoldDB" id="C2KUS4"/>
<proteinExistence type="predicted"/>
<sequence length="336" mass="39020">MKEDCMADFQENYLGTNRQEEQERVRQLADDPEVQARLTKIRGEMQENIKWKNYLIVAAIVAGLLIIVFKLLGILLVGLLYFFVYRPKKEQRNAYFAKGGKNNDDLYAEEFLNPILQKIFPKANLGQRGSLPLQAMKKVTPKSEKYEPFFFLSLGDEQDTRMCNLYSSHTETRIETRDGKEYAKNVQVTDFVGQVFSMQLPVNFNGQLRVVPTKKTLVLKREVQDAYPGALPGEQKIDVEDIQHNENFNIYCSDELSARKFLSPRVLTWFDEHISQNGLCVYLEGNKLYISLYTDNFIFPTPQTPEEVDGLSIEKEYKELRKQLDFLLNFTKVFQS</sequence>